<evidence type="ECO:0000313" key="8">
    <source>
        <dbReference type="EMBL" id="AZW18360.1"/>
    </source>
</evidence>
<evidence type="ECO:0000256" key="3">
    <source>
        <dbReference type="ARBA" id="ARBA00022692"/>
    </source>
</evidence>
<name>A0AAN1RZ08_9BORD</name>
<dbReference type="PANTHER" id="PTHR32322">
    <property type="entry name" value="INNER MEMBRANE TRANSPORTER"/>
    <property type="match status" value="1"/>
</dbReference>
<dbReference type="InterPro" id="IPR050638">
    <property type="entry name" value="AA-Vitamin_Transporters"/>
</dbReference>
<organism evidence="8 9">
    <name type="scientific">Bordetella hinzii</name>
    <dbReference type="NCBI Taxonomy" id="103855"/>
    <lineage>
        <taxon>Bacteria</taxon>
        <taxon>Pseudomonadati</taxon>
        <taxon>Pseudomonadota</taxon>
        <taxon>Betaproteobacteria</taxon>
        <taxon>Burkholderiales</taxon>
        <taxon>Alcaligenaceae</taxon>
        <taxon>Bordetella</taxon>
    </lineage>
</organism>
<evidence type="ECO:0000256" key="6">
    <source>
        <dbReference type="SAM" id="Phobius"/>
    </source>
</evidence>
<dbReference type="InterPro" id="IPR037185">
    <property type="entry name" value="EmrE-like"/>
</dbReference>
<keyword evidence="2" id="KW-1003">Cell membrane</keyword>
<dbReference type="AlphaFoldDB" id="A0AAN1RZ08"/>
<dbReference type="InterPro" id="IPR000620">
    <property type="entry name" value="EamA_dom"/>
</dbReference>
<protein>
    <submittedName>
        <fullName evidence="8">EamA/RhaT family transporter</fullName>
    </submittedName>
</protein>
<feature type="transmembrane region" description="Helical" evidence="6">
    <location>
        <begin position="177"/>
        <end position="199"/>
    </location>
</feature>
<evidence type="ECO:0000256" key="2">
    <source>
        <dbReference type="ARBA" id="ARBA00022475"/>
    </source>
</evidence>
<evidence type="ECO:0000256" key="4">
    <source>
        <dbReference type="ARBA" id="ARBA00022989"/>
    </source>
</evidence>
<feature type="domain" description="EamA" evidence="7">
    <location>
        <begin position="8"/>
        <end position="142"/>
    </location>
</feature>
<dbReference type="GO" id="GO:0005886">
    <property type="term" value="C:plasma membrane"/>
    <property type="evidence" value="ECO:0007669"/>
    <property type="project" value="UniProtKB-SubCell"/>
</dbReference>
<feature type="transmembrane region" description="Helical" evidence="6">
    <location>
        <begin position="70"/>
        <end position="92"/>
    </location>
</feature>
<feature type="domain" description="EamA" evidence="7">
    <location>
        <begin position="152"/>
        <end position="282"/>
    </location>
</feature>
<proteinExistence type="predicted"/>
<dbReference type="SUPFAM" id="SSF103481">
    <property type="entry name" value="Multidrug resistance efflux transporter EmrE"/>
    <property type="match status" value="2"/>
</dbReference>
<dbReference type="Pfam" id="PF00892">
    <property type="entry name" value="EamA"/>
    <property type="match status" value="2"/>
</dbReference>
<dbReference type="Proteomes" id="UP000282741">
    <property type="component" value="Chromosome"/>
</dbReference>
<feature type="transmembrane region" description="Helical" evidence="6">
    <location>
        <begin position="245"/>
        <end position="264"/>
    </location>
</feature>
<dbReference type="PANTHER" id="PTHR32322:SF18">
    <property type="entry name" value="S-ADENOSYLMETHIONINE_S-ADENOSYLHOMOCYSTEINE TRANSPORTER"/>
    <property type="match status" value="1"/>
</dbReference>
<evidence type="ECO:0000256" key="1">
    <source>
        <dbReference type="ARBA" id="ARBA00004651"/>
    </source>
</evidence>
<keyword evidence="5 6" id="KW-0472">Membrane</keyword>
<evidence type="ECO:0000256" key="5">
    <source>
        <dbReference type="ARBA" id="ARBA00023136"/>
    </source>
</evidence>
<feature type="transmembrane region" description="Helical" evidence="6">
    <location>
        <begin position="36"/>
        <end position="58"/>
    </location>
</feature>
<accession>A0AAN1RZ08</accession>
<feature type="transmembrane region" description="Helical" evidence="6">
    <location>
        <begin position="98"/>
        <end position="119"/>
    </location>
</feature>
<evidence type="ECO:0000259" key="7">
    <source>
        <dbReference type="Pfam" id="PF00892"/>
    </source>
</evidence>
<keyword evidence="3 6" id="KW-0812">Transmembrane</keyword>
<reference evidence="9" key="1">
    <citation type="submission" date="2017-10" db="EMBL/GenBank/DDBJ databases">
        <title>Whole genome sequencing of various Bordetella species.</title>
        <authorList>
            <person name="Weigand M.R."/>
            <person name="Loparev V."/>
            <person name="Peng Y."/>
            <person name="Bowden K.E."/>
            <person name="Tondella M.L."/>
            <person name="Williams M.M."/>
        </authorList>
    </citation>
    <scope>NUCLEOTIDE SEQUENCE [LARGE SCALE GENOMIC DNA]</scope>
    <source>
        <strain evidence="9">H720</strain>
    </source>
</reference>
<sequence length="296" mass="30895">MPFASPLFAYLCLAGAMLTVGSTVVAGKLIGHALPPFTATALRFALALPCLALLMRWRGVRIARPDRHDALLLIVQALVGSAGYTVLLLWGLRLSAGADAGVMIGSLPAMAALMAVLVLREPLTRGLVTGVLLATLGVWLVARAAPPQASVGHALVLAAVACEAVFILLNKRLHQPLPALAQATAMTALGLLWTLPGLWWESGAWLHATDLGPALAAVLFYALVPTVLGFWLWYVGAAQVPAARAALFTALAPAAAVLLSALLLDETISAGQWSGLALVMLALPWRGSAQPRHQEA</sequence>
<keyword evidence="4 6" id="KW-1133">Transmembrane helix</keyword>
<dbReference type="EMBL" id="CP024172">
    <property type="protein sequence ID" value="AZW18360.1"/>
    <property type="molecule type" value="Genomic_DNA"/>
</dbReference>
<feature type="transmembrane region" description="Helical" evidence="6">
    <location>
        <begin position="126"/>
        <end position="145"/>
    </location>
</feature>
<gene>
    <name evidence="8" type="ORF">CS347_17110</name>
</gene>
<dbReference type="RefSeq" id="WP_048940194.1">
    <property type="nucleotide sequence ID" value="NZ_CP012077.1"/>
</dbReference>
<comment type="subcellular location">
    <subcellularLocation>
        <location evidence="1">Cell membrane</location>
        <topology evidence="1">Multi-pass membrane protein</topology>
    </subcellularLocation>
</comment>
<feature type="transmembrane region" description="Helical" evidence="6">
    <location>
        <begin position="211"/>
        <end position="233"/>
    </location>
</feature>
<feature type="transmembrane region" description="Helical" evidence="6">
    <location>
        <begin position="151"/>
        <end position="170"/>
    </location>
</feature>
<evidence type="ECO:0000313" key="9">
    <source>
        <dbReference type="Proteomes" id="UP000282741"/>
    </source>
</evidence>